<name>A0ACC1B9Y4_9ROSI</name>
<protein>
    <submittedName>
        <fullName evidence="1">Uncharacterized protein</fullName>
    </submittedName>
</protein>
<gene>
    <name evidence="1" type="ORF">Patl1_15907</name>
</gene>
<evidence type="ECO:0000313" key="1">
    <source>
        <dbReference type="EMBL" id="KAJ0095720.1"/>
    </source>
</evidence>
<comment type="caution">
    <text evidence="1">The sequence shown here is derived from an EMBL/GenBank/DDBJ whole genome shotgun (WGS) entry which is preliminary data.</text>
</comment>
<reference evidence="2" key="1">
    <citation type="journal article" date="2023" name="G3 (Bethesda)">
        <title>Genome assembly and association tests identify interacting loci associated with vigor, precocity, and sex in interspecific pistachio rootstocks.</title>
        <authorList>
            <person name="Palmer W."/>
            <person name="Jacygrad E."/>
            <person name="Sagayaradj S."/>
            <person name="Cavanaugh K."/>
            <person name="Han R."/>
            <person name="Bertier L."/>
            <person name="Beede B."/>
            <person name="Kafkas S."/>
            <person name="Golino D."/>
            <person name="Preece J."/>
            <person name="Michelmore R."/>
        </authorList>
    </citation>
    <scope>NUCLEOTIDE SEQUENCE [LARGE SCALE GENOMIC DNA]</scope>
</reference>
<dbReference type="EMBL" id="CM047902">
    <property type="protein sequence ID" value="KAJ0095720.1"/>
    <property type="molecule type" value="Genomic_DNA"/>
</dbReference>
<accession>A0ACC1B9Y4</accession>
<sequence>MEVDAGEQPTGLGNFNNTGSINLAYFRPIELVKSSSTVRQEKGSLSPTGEALGKSETTGRTTRRTPLNLSPLTGDQLMVNGENKSQNWAAVASHGQLEVALEGRKVWDKCLVVLLLRKKPPLHAVQSIALKMWKKWTLFVSKPPNYDTEMEARCGTRWESYIASGVGKPLHMDRVTEETRQHGLGHVGFARTLVEADAARKLPNIVRIFVPCDESTELKTMAVRLDYQWRPTQCPRCCI</sequence>
<organism evidence="1 2">
    <name type="scientific">Pistacia atlantica</name>
    <dbReference type="NCBI Taxonomy" id="434234"/>
    <lineage>
        <taxon>Eukaryota</taxon>
        <taxon>Viridiplantae</taxon>
        <taxon>Streptophyta</taxon>
        <taxon>Embryophyta</taxon>
        <taxon>Tracheophyta</taxon>
        <taxon>Spermatophyta</taxon>
        <taxon>Magnoliopsida</taxon>
        <taxon>eudicotyledons</taxon>
        <taxon>Gunneridae</taxon>
        <taxon>Pentapetalae</taxon>
        <taxon>rosids</taxon>
        <taxon>malvids</taxon>
        <taxon>Sapindales</taxon>
        <taxon>Anacardiaceae</taxon>
        <taxon>Pistacia</taxon>
    </lineage>
</organism>
<evidence type="ECO:0000313" key="2">
    <source>
        <dbReference type="Proteomes" id="UP001164250"/>
    </source>
</evidence>
<proteinExistence type="predicted"/>
<keyword evidence="2" id="KW-1185">Reference proteome</keyword>
<dbReference type="Proteomes" id="UP001164250">
    <property type="component" value="Chromosome 6"/>
</dbReference>